<protein>
    <submittedName>
        <fullName evidence="2">Uncharacterized protein</fullName>
    </submittedName>
</protein>
<reference evidence="2 3" key="1">
    <citation type="journal article" date="2019" name="Int. J. Syst. Evol. Microbiol.">
        <title>The Global Catalogue of Microorganisms (GCM) 10K type strain sequencing project: providing services to taxonomists for standard genome sequencing and annotation.</title>
        <authorList>
            <consortium name="The Broad Institute Genomics Platform"/>
            <consortium name="The Broad Institute Genome Sequencing Center for Infectious Disease"/>
            <person name="Wu L."/>
            <person name="Ma J."/>
        </authorList>
    </citation>
    <scope>NUCLEOTIDE SEQUENCE [LARGE SCALE GENOMIC DNA]</scope>
    <source>
        <strain evidence="2 3">DSM 29988</strain>
    </source>
</reference>
<gene>
    <name evidence="2" type="ORF">ACFQJC_00820</name>
</gene>
<dbReference type="RefSeq" id="WP_390221347.1">
    <property type="nucleotide sequence ID" value="NZ_JBHTAA010000001.1"/>
</dbReference>
<evidence type="ECO:0000313" key="3">
    <source>
        <dbReference type="Proteomes" id="UP001596481"/>
    </source>
</evidence>
<accession>A0ABD5Z9X4</accession>
<evidence type="ECO:0000313" key="2">
    <source>
        <dbReference type="EMBL" id="MFC7202040.1"/>
    </source>
</evidence>
<feature type="transmembrane region" description="Helical" evidence="1">
    <location>
        <begin position="20"/>
        <end position="37"/>
    </location>
</feature>
<keyword evidence="3" id="KW-1185">Reference proteome</keyword>
<keyword evidence="1" id="KW-0812">Transmembrane</keyword>
<organism evidence="2 3">
    <name type="scientific">Haloferax namakaokahaiae</name>
    <dbReference type="NCBI Taxonomy" id="1748331"/>
    <lineage>
        <taxon>Archaea</taxon>
        <taxon>Methanobacteriati</taxon>
        <taxon>Methanobacteriota</taxon>
        <taxon>Stenosarchaea group</taxon>
        <taxon>Halobacteria</taxon>
        <taxon>Halobacteriales</taxon>
        <taxon>Haloferacaceae</taxon>
        <taxon>Haloferax</taxon>
    </lineage>
</organism>
<keyword evidence="1" id="KW-1133">Transmembrane helix</keyword>
<comment type="caution">
    <text evidence="2">The sequence shown here is derived from an EMBL/GenBank/DDBJ whole genome shotgun (WGS) entry which is preliminary data.</text>
</comment>
<dbReference type="Proteomes" id="UP001596481">
    <property type="component" value="Unassembled WGS sequence"/>
</dbReference>
<name>A0ABD5Z9X4_9EURY</name>
<proteinExistence type="predicted"/>
<feature type="transmembrane region" description="Helical" evidence="1">
    <location>
        <begin position="43"/>
        <end position="62"/>
    </location>
</feature>
<evidence type="ECO:0000256" key="1">
    <source>
        <dbReference type="SAM" id="Phobius"/>
    </source>
</evidence>
<keyword evidence="1" id="KW-0472">Membrane</keyword>
<dbReference type="EMBL" id="JBHTAA010000001">
    <property type="protein sequence ID" value="MFC7202040.1"/>
    <property type="molecule type" value="Genomic_DNA"/>
</dbReference>
<sequence length="75" mass="8008">MVGPSLSDDETRNANNQIRVGFVLLNGLTGALIAFAGDATPLQTGLAFLGGIILGTALIIYLDRWSKEFVSSNRR</sequence>
<dbReference type="AlphaFoldDB" id="A0ABD5Z9X4"/>